<proteinExistence type="predicted"/>
<dbReference type="Proteomes" id="UP000009138">
    <property type="component" value="Unassembled WGS sequence"/>
</dbReference>
<accession>I1C0H8</accession>
<evidence type="ECO:0000313" key="1">
    <source>
        <dbReference type="EMBL" id="EIE81958.1"/>
    </source>
</evidence>
<name>I1C0H8_RHIO9</name>
<keyword evidence="2" id="KW-1185">Reference proteome</keyword>
<dbReference type="AlphaFoldDB" id="I1C0H8"/>
<protein>
    <submittedName>
        <fullName evidence="1">Uncharacterized protein</fullName>
    </submittedName>
</protein>
<sequence>MKQAKKRKIVMNMWSLFKRIPDESRSFLTGTNSTFNYGELLKYYLHVLVMTNFNDVSCWDSLSVHLMDANTGLEER</sequence>
<dbReference type="EMBL" id="CH476735">
    <property type="protein sequence ID" value="EIE81958.1"/>
    <property type="molecule type" value="Genomic_DNA"/>
</dbReference>
<evidence type="ECO:0000313" key="2">
    <source>
        <dbReference type="Proteomes" id="UP000009138"/>
    </source>
</evidence>
<dbReference type="RefSeq" id="XP_067517354.1">
    <property type="nucleotide sequence ID" value="XM_067661253.1"/>
</dbReference>
<dbReference type="GeneID" id="93613634"/>
<organism evidence="1 2">
    <name type="scientific">Rhizopus delemar (strain RA 99-880 / ATCC MYA-4621 / FGSC 9543 / NRRL 43880)</name>
    <name type="common">Mucormycosis agent</name>
    <name type="synonym">Rhizopus arrhizus var. delemar</name>
    <dbReference type="NCBI Taxonomy" id="246409"/>
    <lineage>
        <taxon>Eukaryota</taxon>
        <taxon>Fungi</taxon>
        <taxon>Fungi incertae sedis</taxon>
        <taxon>Mucoromycota</taxon>
        <taxon>Mucoromycotina</taxon>
        <taxon>Mucoromycetes</taxon>
        <taxon>Mucorales</taxon>
        <taxon>Mucorineae</taxon>
        <taxon>Rhizopodaceae</taxon>
        <taxon>Rhizopus</taxon>
    </lineage>
</organism>
<gene>
    <name evidence="1" type="ORF">RO3G_06663</name>
</gene>
<reference evidence="1 2" key="1">
    <citation type="journal article" date="2009" name="PLoS Genet.">
        <title>Genomic analysis of the basal lineage fungus Rhizopus oryzae reveals a whole-genome duplication.</title>
        <authorList>
            <person name="Ma L.-J."/>
            <person name="Ibrahim A.S."/>
            <person name="Skory C."/>
            <person name="Grabherr M.G."/>
            <person name="Burger G."/>
            <person name="Butler M."/>
            <person name="Elias M."/>
            <person name="Idnurm A."/>
            <person name="Lang B.F."/>
            <person name="Sone T."/>
            <person name="Abe A."/>
            <person name="Calvo S.E."/>
            <person name="Corrochano L.M."/>
            <person name="Engels R."/>
            <person name="Fu J."/>
            <person name="Hansberg W."/>
            <person name="Kim J.-M."/>
            <person name="Kodira C.D."/>
            <person name="Koehrsen M.J."/>
            <person name="Liu B."/>
            <person name="Miranda-Saavedra D."/>
            <person name="O'Leary S."/>
            <person name="Ortiz-Castellanos L."/>
            <person name="Poulter R."/>
            <person name="Rodriguez-Romero J."/>
            <person name="Ruiz-Herrera J."/>
            <person name="Shen Y.-Q."/>
            <person name="Zeng Q."/>
            <person name="Galagan J."/>
            <person name="Birren B.W."/>
            <person name="Cuomo C.A."/>
            <person name="Wickes B.L."/>
        </authorList>
    </citation>
    <scope>NUCLEOTIDE SEQUENCE [LARGE SCALE GENOMIC DNA]</scope>
    <source>
        <strain evidence="2">RA 99-880 / ATCC MYA-4621 / FGSC 9543 / NRRL 43880</strain>
    </source>
</reference>
<dbReference type="InParanoid" id="I1C0H8"/>
<dbReference type="VEuPathDB" id="FungiDB:RO3G_06663"/>